<sequence>MLLDNSSLKYTKTFDLAIPRHSRKDTGYTEGELSELYNKGVQALLASMPGLTYFSWEDVTLYTTTISTLHQKCPNIRSLIIHNEEHIEEKLGLIDNFDFNDGFHERQALFATQDLSLFSNLAELEVYGIYGDLNRVRKDLVEVLLKSPTLRTLGLSISADTVERLNFEGTVAKNMEYLLFSKALCDEYVAAGGRPLRLQKLVFGLSLIVWQPGSYLASLVDLESLEDAYISNQGHDVAIYFQEEDNIAWSLFTPNQCPNLSTFGVHDVTKRVKRWVDALEPGYIRQFRTEWSTEYDLNDVVSKLEGAHTSSKSKMSMVTSQTDDFQLVKIRGVQALAINIRSPHQEIN</sequence>
<reference evidence="1 2" key="1">
    <citation type="journal article" date="2018" name="IMA Fungus">
        <title>IMA Genome-F 9: Draft genome sequence of Annulohypoxylon stygium, Aspergillus mulundensis, Berkeleyomyces basicola (syn. Thielaviopsis basicola), Ceratocystis smalleyi, two Cercospora beticola strains, Coleophoma cylindrospora, Fusarium fracticaudum, Phialophora cf. hyalina, and Morchella septimelata.</title>
        <authorList>
            <person name="Wingfield B.D."/>
            <person name="Bills G.F."/>
            <person name="Dong Y."/>
            <person name="Huang W."/>
            <person name="Nel W.J."/>
            <person name="Swalarsk-Parry B.S."/>
            <person name="Vaghefi N."/>
            <person name="Wilken P.M."/>
            <person name="An Z."/>
            <person name="de Beer Z.W."/>
            <person name="De Vos L."/>
            <person name="Chen L."/>
            <person name="Duong T.A."/>
            <person name="Gao Y."/>
            <person name="Hammerbacher A."/>
            <person name="Kikkert J.R."/>
            <person name="Li Y."/>
            <person name="Li H."/>
            <person name="Li K."/>
            <person name="Li Q."/>
            <person name="Liu X."/>
            <person name="Ma X."/>
            <person name="Naidoo K."/>
            <person name="Pethybridge S.J."/>
            <person name="Sun J."/>
            <person name="Steenkamp E.T."/>
            <person name="van der Nest M.A."/>
            <person name="van Wyk S."/>
            <person name="Wingfield M.J."/>
            <person name="Xiong C."/>
            <person name="Yue Q."/>
            <person name="Zhang X."/>
        </authorList>
    </citation>
    <scope>NUCLEOTIDE SEQUENCE [LARGE SCALE GENOMIC DNA]</scope>
    <source>
        <strain evidence="1 2">BP 5553</strain>
    </source>
</reference>
<organism evidence="1 2">
    <name type="scientific">Venustampulla echinocandica</name>
    <dbReference type="NCBI Taxonomy" id="2656787"/>
    <lineage>
        <taxon>Eukaryota</taxon>
        <taxon>Fungi</taxon>
        <taxon>Dikarya</taxon>
        <taxon>Ascomycota</taxon>
        <taxon>Pezizomycotina</taxon>
        <taxon>Leotiomycetes</taxon>
        <taxon>Helotiales</taxon>
        <taxon>Pleuroascaceae</taxon>
        <taxon>Venustampulla</taxon>
    </lineage>
</organism>
<proteinExistence type="predicted"/>
<dbReference type="OrthoDB" id="4758907at2759"/>
<gene>
    <name evidence="1" type="ORF">BP5553_06161</name>
</gene>
<dbReference type="InterPro" id="IPR032675">
    <property type="entry name" value="LRR_dom_sf"/>
</dbReference>
<dbReference type="STRING" id="2656787.A0A370TMQ9"/>
<dbReference type="RefSeq" id="XP_031869465.1">
    <property type="nucleotide sequence ID" value="XM_032014784.1"/>
</dbReference>
<evidence type="ECO:0000313" key="2">
    <source>
        <dbReference type="Proteomes" id="UP000254866"/>
    </source>
</evidence>
<keyword evidence="2" id="KW-1185">Reference proteome</keyword>
<dbReference type="GeneID" id="43599010"/>
<protein>
    <submittedName>
        <fullName evidence="1">Uncharacterized protein</fullName>
    </submittedName>
</protein>
<name>A0A370TMQ9_9HELO</name>
<evidence type="ECO:0000313" key="1">
    <source>
        <dbReference type="EMBL" id="RDL36809.1"/>
    </source>
</evidence>
<dbReference type="Gene3D" id="3.80.10.10">
    <property type="entry name" value="Ribonuclease Inhibitor"/>
    <property type="match status" value="1"/>
</dbReference>
<dbReference type="SUPFAM" id="SSF52047">
    <property type="entry name" value="RNI-like"/>
    <property type="match status" value="1"/>
</dbReference>
<dbReference type="Proteomes" id="UP000254866">
    <property type="component" value="Unassembled WGS sequence"/>
</dbReference>
<comment type="caution">
    <text evidence="1">The sequence shown here is derived from an EMBL/GenBank/DDBJ whole genome shotgun (WGS) entry which is preliminary data.</text>
</comment>
<accession>A0A370TMQ9</accession>
<dbReference type="EMBL" id="NPIC01000004">
    <property type="protein sequence ID" value="RDL36809.1"/>
    <property type="molecule type" value="Genomic_DNA"/>
</dbReference>
<dbReference type="AlphaFoldDB" id="A0A370TMQ9"/>